<proteinExistence type="predicted"/>
<name>A0A6B3L8Q3_9BACT</name>
<dbReference type="KEGG" id="soa:G3M56_007960"/>
<feature type="compositionally biased region" description="Low complexity" evidence="1">
    <location>
        <begin position="173"/>
        <end position="183"/>
    </location>
</feature>
<gene>
    <name evidence="2" type="ORF">G3M56_007960</name>
</gene>
<feature type="compositionally biased region" description="Polar residues" evidence="1">
    <location>
        <begin position="189"/>
        <end position="211"/>
    </location>
</feature>
<keyword evidence="3" id="KW-1185">Reference proteome</keyword>
<reference evidence="2 3" key="1">
    <citation type="submission" date="2020-12" db="EMBL/GenBank/DDBJ databases">
        <title>Sulforoseuscoccus oceanibium gen. nov., sp. nov., a representative of the phylum Verrucomicrobia with special cytoplasmic membrane, and proposal of Sulforoseuscoccusaceae fam. nov.</title>
        <authorList>
            <person name="Xi F."/>
        </authorList>
    </citation>
    <scope>NUCLEOTIDE SEQUENCE [LARGE SCALE GENOMIC DNA]</scope>
    <source>
        <strain evidence="2 3">T37</strain>
    </source>
</reference>
<dbReference type="EMBL" id="CP066776">
    <property type="protein sequence ID" value="QQL43831.1"/>
    <property type="molecule type" value="Genomic_DNA"/>
</dbReference>
<evidence type="ECO:0000313" key="2">
    <source>
        <dbReference type="EMBL" id="QQL43831.1"/>
    </source>
</evidence>
<protein>
    <submittedName>
        <fullName evidence="2">Uncharacterized protein</fullName>
    </submittedName>
</protein>
<feature type="region of interest" description="Disordered" evidence="1">
    <location>
        <begin position="173"/>
        <end position="211"/>
    </location>
</feature>
<organism evidence="2 3">
    <name type="scientific">Sulfuriroseicoccus oceanibius</name>
    <dbReference type="NCBI Taxonomy" id="2707525"/>
    <lineage>
        <taxon>Bacteria</taxon>
        <taxon>Pseudomonadati</taxon>
        <taxon>Verrucomicrobiota</taxon>
        <taxon>Verrucomicrobiia</taxon>
        <taxon>Verrucomicrobiales</taxon>
        <taxon>Verrucomicrobiaceae</taxon>
        <taxon>Sulfuriroseicoccus</taxon>
    </lineage>
</organism>
<evidence type="ECO:0000313" key="3">
    <source>
        <dbReference type="Proteomes" id="UP000475117"/>
    </source>
</evidence>
<sequence length="211" mass="23661">MALNENWHIKSRSHSCSVTDRRFEDGEEFYAAIFEAPTGEEGFVRRDYCKEAWDDLLATDGSEMPFSFWKTTYEAPVHQPKEETVKKEDAESLLRRLVEEDEAHTENARFILAVMLERKKILKNTDTQRIGDTKLLLYEHRKTGDVLMIVDPEIPLDQIESVQQEIADLLAGGPAAAAAAKAGIDTRQPEQTPDTSQANASGTPGSNEPPQ</sequence>
<dbReference type="AlphaFoldDB" id="A0A6B3L8Q3"/>
<evidence type="ECO:0000256" key="1">
    <source>
        <dbReference type="SAM" id="MobiDB-lite"/>
    </source>
</evidence>
<dbReference type="Proteomes" id="UP000475117">
    <property type="component" value="Chromosome"/>
</dbReference>
<dbReference type="RefSeq" id="WP_164361824.1">
    <property type="nucleotide sequence ID" value="NZ_CP066776.1"/>
</dbReference>
<accession>A0A6B3L8Q3</accession>